<name>A0A1Q9F7P5_SYMMI</name>
<accession>A0A1Q9F7P5</accession>
<dbReference type="OrthoDB" id="420954at2759"/>
<protein>
    <submittedName>
        <fullName evidence="1">Uncharacterized protein</fullName>
    </submittedName>
</protein>
<proteinExistence type="predicted"/>
<dbReference type="AlphaFoldDB" id="A0A1Q9F7P5"/>
<organism evidence="1 2">
    <name type="scientific">Symbiodinium microadriaticum</name>
    <name type="common">Dinoflagellate</name>
    <name type="synonym">Zooxanthella microadriatica</name>
    <dbReference type="NCBI Taxonomy" id="2951"/>
    <lineage>
        <taxon>Eukaryota</taxon>
        <taxon>Sar</taxon>
        <taxon>Alveolata</taxon>
        <taxon>Dinophyceae</taxon>
        <taxon>Suessiales</taxon>
        <taxon>Symbiodiniaceae</taxon>
        <taxon>Symbiodinium</taxon>
    </lineage>
</organism>
<evidence type="ECO:0000313" key="1">
    <source>
        <dbReference type="EMBL" id="OLQ15700.1"/>
    </source>
</evidence>
<reference evidence="1 2" key="1">
    <citation type="submission" date="2016-02" db="EMBL/GenBank/DDBJ databases">
        <title>Genome analysis of coral dinoflagellate symbionts highlights evolutionary adaptations to a symbiotic lifestyle.</title>
        <authorList>
            <person name="Aranda M."/>
            <person name="Li Y."/>
            <person name="Liew Y.J."/>
            <person name="Baumgarten S."/>
            <person name="Simakov O."/>
            <person name="Wilson M."/>
            <person name="Piel J."/>
            <person name="Ashoor H."/>
            <person name="Bougouffa S."/>
            <person name="Bajic V.B."/>
            <person name="Ryu T."/>
            <person name="Ravasi T."/>
            <person name="Bayer T."/>
            <person name="Micklem G."/>
            <person name="Kim H."/>
            <person name="Bhak J."/>
            <person name="Lajeunesse T.C."/>
            <person name="Voolstra C.R."/>
        </authorList>
    </citation>
    <scope>NUCLEOTIDE SEQUENCE [LARGE SCALE GENOMIC DNA]</scope>
    <source>
        <strain evidence="1 2">CCMP2467</strain>
    </source>
</reference>
<comment type="caution">
    <text evidence="1">The sequence shown here is derived from an EMBL/GenBank/DDBJ whole genome shotgun (WGS) entry which is preliminary data.</text>
</comment>
<keyword evidence="2" id="KW-1185">Reference proteome</keyword>
<gene>
    <name evidence="1" type="ORF">AK812_SmicGene53</name>
</gene>
<dbReference type="EMBL" id="LSRX01000001">
    <property type="protein sequence ID" value="OLQ15700.1"/>
    <property type="molecule type" value="Genomic_DNA"/>
</dbReference>
<evidence type="ECO:0000313" key="2">
    <source>
        <dbReference type="Proteomes" id="UP000186817"/>
    </source>
</evidence>
<sequence>MPPKAGYISAEGSIPTEKLPYSIDQLLAMSEEDLKQFTENSEMEVLDSTAVMIVKQKEKMDIVLKIIADPLKKNQTKSEAKKKKDDNKEMMDLVIALKGKFDDKTYDLADLKNGSRVSAIRDKLAEKAGLKKSQYRQLQLQMPDGEVLSSMNTAIANTKLRPNDTVVGSFVAQQVVQPPDLSFVVLVLAMFGSRKTIKTFMTKSEGAKNLGKRARENIKKKFDDFNASGSTPSQVQTIIDPIQENIKLVKDELKVKDESSSGSRVVLNALERLGDGDLLKVKQIFEQDKDKKSRTPTEDKILAMAYLVVPEVSSIDNIIPHLYKAKMDLINTFTEAFAHEFNYQKGNETVFDCDGFLSELKDLLAFRKGHRKGALSRDSESVEVVREEGCSVM</sequence>
<dbReference type="Proteomes" id="UP000186817">
    <property type="component" value="Unassembled WGS sequence"/>
</dbReference>